<gene>
    <name evidence="1" type="ORF">TSAR_005702</name>
</gene>
<evidence type="ECO:0000313" key="1">
    <source>
        <dbReference type="EMBL" id="OXU17577.1"/>
    </source>
</evidence>
<comment type="caution">
    <text evidence="1">The sequence shown here is derived from an EMBL/GenBank/DDBJ whole genome shotgun (WGS) entry which is preliminary data.</text>
</comment>
<dbReference type="Proteomes" id="UP000215335">
    <property type="component" value="Unassembled WGS sequence"/>
</dbReference>
<organism evidence="1 2">
    <name type="scientific">Trichomalopsis sarcophagae</name>
    <dbReference type="NCBI Taxonomy" id="543379"/>
    <lineage>
        <taxon>Eukaryota</taxon>
        <taxon>Metazoa</taxon>
        <taxon>Ecdysozoa</taxon>
        <taxon>Arthropoda</taxon>
        <taxon>Hexapoda</taxon>
        <taxon>Insecta</taxon>
        <taxon>Pterygota</taxon>
        <taxon>Neoptera</taxon>
        <taxon>Endopterygota</taxon>
        <taxon>Hymenoptera</taxon>
        <taxon>Apocrita</taxon>
        <taxon>Proctotrupomorpha</taxon>
        <taxon>Chalcidoidea</taxon>
        <taxon>Pteromalidae</taxon>
        <taxon>Pteromalinae</taxon>
        <taxon>Trichomalopsis</taxon>
    </lineage>
</organism>
<protein>
    <submittedName>
        <fullName evidence="1">Uncharacterized protein</fullName>
    </submittedName>
</protein>
<reference evidence="1 2" key="1">
    <citation type="journal article" date="2017" name="Curr. Biol.">
        <title>The Evolution of Venom by Co-option of Single-Copy Genes.</title>
        <authorList>
            <person name="Martinson E.O."/>
            <person name="Mrinalini"/>
            <person name="Kelkar Y.D."/>
            <person name="Chang C.H."/>
            <person name="Werren J.H."/>
        </authorList>
    </citation>
    <scope>NUCLEOTIDE SEQUENCE [LARGE SCALE GENOMIC DNA]</scope>
    <source>
        <strain evidence="1 2">Alberta</strain>
        <tissue evidence="1">Whole body</tissue>
    </source>
</reference>
<dbReference type="STRING" id="543379.A0A232EGT7"/>
<evidence type="ECO:0000313" key="2">
    <source>
        <dbReference type="Proteomes" id="UP000215335"/>
    </source>
</evidence>
<dbReference type="AlphaFoldDB" id="A0A232EGT7"/>
<dbReference type="EMBL" id="NNAY01004671">
    <property type="protein sequence ID" value="OXU17577.1"/>
    <property type="molecule type" value="Genomic_DNA"/>
</dbReference>
<keyword evidence="2" id="KW-1185">Reference proteome</keyword>
<sequence>MASAMLKVAWNFDLLSVIYLCIDSEDRMVLYTFNHFASMYPKPWREAQQKLISSPWTLFKLFTEHENVCRKNLFFNKVKLLHGYNLKAIVHDYPPLYRYDKANVGYERFDGVEFRIMSTALKRVNATLIVKDSAADGYMDTDGYKT</sequence>
<accession>A0A232EGT7</accession>
<proteinExistence type="predicted"/>
<name>A0A232EGT7_9HYME</name>
<dbReference type="OrthoDB" id="7679028at2759"/>